<dbReference type="SUPFAM" id="SSF48208">
    <property type="entry name" value="Six-hairpin glycosidases"/>
    <property type="match status" value="1"/>
</dbReference>
<protein>
    <submittedName>
        <fullName evidence="1">Uncharacterized protein</fullName>
    </submittedName>
</protein>
<name>A0ABT0WIK7_9BACI</name>
<sequence>MNEKIINSYQILDHLRLPHGLYLASSSNDYHYVWLRDSFYMSLPFLEQNNGIYEMTYHRILDLFKEYEWKLDIHTRQNRKSNGNISIQDIWPMMSKKWICLGDMPSMTRLAQFFGELGWGKGWKKNYP</sequence>
<dbReference type="Proteomes" id="UP001523262">
    <property type="component" value="Unassembled WGS sequence"/>
</dbReference>
<accession>A0ABT0WIK7</accession>
<organism evidence="1 2">
    <name type="scientific">Neobacillus pocheonensis</name>
    <dbReference type="NCBI Taxonomy" id="363869"/>
    <lineage>
        <taxon>Bacteria</taxon>
        <taxon>Bacillati</taxon>
        <taxon>Bacillota</taxon>
        <taxon>Bacilli</taxon>
        <taxon>Bacillales</taxon>
        <taxon>Bacillaceae</taxon>
        <taxon>Neobacillus</taxon>
    </lineage>
</organism>
<dbReference type="InterPro" id="IPR008928">
    <property type="entry name" value="6-hairpin_glycosidase_sf"/>
</dbReference>
<proteinExistence type="predicted"/>
<keyword evidence="2" id="KW-1185">Reference proteome</keyword>
<comment type="caution">
    <text evidence="1">The sequence shown here is derived from an EMBL/GenBank/DDBJ whole genome shotgun (WGS) entry which is preliminary data.</text>
</comment>
<dbReference type="EMBL" id="JAMQCR010000004">
    <property type="protein sequence ID" value="MCM2536151.1"/>
    <property type="molecule type" value="Genomic_DNA"/>
</dbReference>
<evidence type="ECO:0000313" key="1">
    <source>
        <dbReference type="EMBL" id="MCM2536151.1"/>
    </source>
</evidence>
<evidence type="ECO:0000313" key="2">
    <source>
        <dbReference type="Proteomes" id="UP001523262"/>
    </source>
</evidence>
<reference evidence="1 2" key="1">
    <citation type="submission" date="2022-06" db="EMBL/GenBank/DDBJ databases">
        <authorList>
            <person name="Jeon C.O."/>
        </authorList>
    </citation>
    <scope>NUCLEOTIDE SEQUENCE [LARGE SCALE GENOMIC DNA]</scope>
    <source>
        <strain evidence="1 2">KCTC 13943</strain>
    </source>
</reference>
<gene>
    <name evidence="1" type="ORF">NDK43_32565</name>
</gene>